<dbReference type="AlphaFoldDB" id="A0A0D8FUP8"/>
<dbReference type="OrthoDB" id="5289367at2"/>
<evidence type="ECO:0000313" key="2">
    <source>
        <dbReference type="Proteomes" id="UP000032336"/>
    </source>
</evidence>
<accession>A0A0D8FUP8</accession>
<reference evidence="1 2" key="1">
    <citation type="submission" date="2015-01" db="EMBL/GenBank/DDBJ databases">
        <title>Draft genome of the acidophilic iron oxidizer Ferrimicrobium acidiphilum strain T23.</title>
        <authorList>
            <person name="Poehlein A."/>
            <person name="Eisen S."/>
            <person name="Schloemann M."/>
            <person name="Johnson B.D."/>
            <person name="Daniel R."/>
            <person name="Muehling M."/>
        </authorList>
    </citation>
    <scope>NUCLEOTIDE SEQUENCE [LARGE SCALE GENOMIC DNA]</scope>
    <source>
        <strain evidence="1 2">T23</strain>
    </source>
</reference>
<protein>
    <submittedName>
        <fullName evidence="1">p-aminobenzoate N-oxygenase AurF</fullName>
    </submittedName>
</protein>
<keyword evidence="2" id="KW-1185">Reference proteome</keyword>
<proteinExistence type="predicted"/>
<dbReference type="Proteomes" id="UP000032336">
    <property type="component" value="Unassembled WGS sequence"/>
</dbReference>
<dbReference type="PATRIC" id="fig|1121877.4.peg.1622"/>
<dbReference type="GO" id="GO:0016491">
    <property type="term" value="F:oxidoreductase activity"/>
    <property type="evidence" value="ECO:0007669"/>
    <property type="project" value="InterPro"/>
</dbReference>
<comment type="caution">
    <text evidence="1">The sequence shown here is derived from an EMBL/GenBank/DDBJ whole genome shotgun (WGS) entry which is preliminary data.</text>
</comment>
<sequence>MTQAHDGLGGSMEFPPPIEQPNIFPLSWESHTAKLEEIWASAQKEYWDPARLPWDSLRPEQMSPTEREAVAYWFSLLSVFDASAPPVFATALVHAYEIHEEDPVRRAFFSITRDEQNHEIVCGKAISLLTPGAPLDYEPQSELGRRAKRNVEWLYHNGARYWNGYKKAVPRYSMAVLFSSFLMGEVASATLFQYMFNHTTIPVFKEAFRAIGRDEGRHMAICLSLMERDYPKISDEDRSIVTKQIRAGYVFLSGVLFEPPSDFWDLPEDFISTQREIEEVARAAGLGVATYDEKLENWRQAMLNVKGVLERYDIPFPAIPEVGISGEEVTDVNWDEIIPVF</sequence>
<dbReference type="SUPFAM" id="SSF47240">
    <property type="entry name" value="Ferritin-like"/>
    <property type="match status" value="1"/>
</dbReference>
<evidence type="ECO:0000313" key="1">
    <source>
        <dbReference type="EMBL" id="KJE76826.1"/>
    </source>
</evidence>
<dbReference type="EMBL" id="JXUW01000011">
    <property type="protein sequence ID" value="KJE76826.1"/>
    <property type="molecule type" value="Genomic_DNA"/>
</dbReference>
<name>A0A0D8FUP8_9ACTN</name>
<organism evidence="1 2">
    <name type="scientific">Ferrimicrobium acidiphilum DSM 19497</name>
    <dbReference type="NCBI Taxonomy" id="1121877"/>
    <lineage>
        <taxon>Bacteria</taxon>
        <taxon>Bacillati</taxon>
        <taxon>Actinomycetota</taxon>
        <taxon>Acidimicrobiia</taxon>
        <taxon>Acidimicrobiales</taxon>
        <taxon>Acidimicrobiaceae</taxon>
        <taxon>Ferrimicrobium</taxon>
    </lineage>
</organism>
<dbReference type="InterPro" id="IPR012348">
    <property type="entry name" value="RNR-like"/>
</dbReference>
<dbReference type="Gene3D" id="1.10.620.20">
    <property type="entry name" value="Ribonucleotide Reductase, subunit A"/>
    <property type="match status" value="1"/>
</dbReference>
<dbReference type="STRING" id="1121877.FEAC_14740"/>
<dbReference type="eggNOG" id="COG0208">
    <property type="taxonomic scope" value="Bacteria"/>
</dbReference>
<dbReference type="InterPro" id="IPR009078">
    <property type="entry name" value="Ferritin-like_SF"/>
</dbReference>
<gene>
    <name evidence="1" type="ORF">FEAC_14740</name>
</gene>